<protein>
    <recommendedName>
        <fullName evidence="1">ERCC4 domain-containing protein</fullName>
    </recommendedName>
</protein>
<dbReference type="InterPro" id="IPR011335">
    <property type="entry name" value="Restrct_endonuc-II-like"/>
</dbReference>
<dbReference type="KEGG" id="nbg:DV706_14010"/>
<dbReference type="InterPro" id="IPR006166">
    <property type="entry name" value="ERCC4_domain"/>
</dbReference>
<dbReference type="Proteomes" id="UP000296822">
    <property type="component" value="Chromosome"/>
</dbReference>
<dbReference type="EMBL" id="CP031305">
    <property type="protein sequence ID" value="QCC55964.1"/>
    <property type="molecule type" value="Genomic_DNA"/>
</dbReference>
<evidence type="ECO:0000259" key="1">
    <source>
        <dbReference type="SMART" id="SM00891"/>
    </source>
</evidence>
<dbReference type="AlphaFoldDB" id="A0A4D6HP57"/>
<dbReference type="Pfam" id="PF02732">
    <property type="entry name" value="ERCC4"/>
    <property type="match status" value="1"/>
</dbReference>
<organism evidence="2 3">
    <name type="scientific">Natronorubrum bangense</name>
    <dbReference type="NCBI Taxonomy" id="61858"/>
    <lineage>
        <taxon>Archaea</taxon>
        <taxon>Methanobacteriati</taxon>
        <taxon>Methanobacteriota</taxon>
        <taxon>Stenosarchaea group</taxon>
        <taxon>Halobacteria</taxon>
        <taxon>Halobacteriales</taxon>
        <taxon>Natrialbaceae</taxon>
        <taxon>Natronorubrum</taxon>
    </lineage>
</organism>
<dbReference type="GO" id="GO:0006259">
    <property type="term" value="P:DNA metabolic process"/>
    <property type="evidence" value="ECO:0007669"/>
    <property type="project" value="UniProtKB-ARBA"/>
</dbReference>
<dbReference type="Gene3D" id="3.40.50.10130">
    <property type="match status" value="1"/>
</dbReference>
<accession>A0A4D6HP57</accession>
<dbReference type="GO" id="GO:0003677">
    <property type="term" value="F:DNA binding"/>
    <property type="evidence" value="ECO:0007669"/>
    <property type="project" value="InterPro"/>
</dbReference>
<gene>
    <name evidence="2" type="ORF">DV706_14010</name>
</gene>
<evidence type="ECO:0000313" key="3">
    <source>
        <dbReference type="Proteomes" id="UP000296822"/>
    </source>
</evidence>
<evidence type="ECO:0000313" key="2">
    <source>
        <dbReference type="EMBL" id="QCC55964.1"/>
    </source>
</evidence>
<reference evidence="2 3" key="1">
    <citation type="journal article" date="2019" name="Nat. Commun.">
        <title>A new type of DNA phosphorothioation-based antiviral system in archaea.</title>
        <authorList>
            <person name="Xiong L."/>
            <person name="Liu S."/>
            <person name="Chen S."/>
            <person name="Xiao Y."/>
            <person name="Zhu B."/>
            <person name="Gao Y."/>
            <person name="Zhang Y."/>
            <person name="Chen B."/>
            <person name="Luo J."/>
            <person name="Deng Z."/>
            <person name="Chen X."/>
            <person name="Wang L."/>
            <person name="Chen S."/>
        </authorList>
    </citation>
    <scope>NUCLEOTIDE SEQUENCE [LARGE SCALE GENOMIC DNA]</scope>
    <source>
        <strain evidence="2 3">JCM 10635</strain>
    </source>
</reference>
<proteinExistence type="predicted"/>
<sequence>MTMSDFTIVIDTREKLPYEFEGYDTVIDKLDTGDYSIQGYEDVFAVERKSLPDLLKSITWDRDRFKEEIIRGDELLGFVVVIEDSVQNILEWNYKRKVHPNSVMGTIENWSSYHNVDFEWCGDRRGGEEETIEILERWHNAHKAMYP</sequence>
<dbReference type="SMART" id="SM00891">
    <property type="entry name" value="ERCC4"/>
    <property type="match status" value="1"/>
</dbReference>
<feature type="domain" description="ERCC4" evidence="1">
    <location>
        <begin position="7"/>
        <end position="86"/>
    </location>
</feature>
<dbReference type="SUPFAM" id="SSF52980">
    <property type="entry name" value="Restriction endonuclease-like"/>
    <property type="match status" value="1"/>
</dbReference>
<name>A0A4D6HP57_9EURY</name>
<dbReference type="GO" id="GO:0004518">
    <property type="term" value="F:nuclease activity"/>
    <property type="evidence" value="ECO:0007669"/>
    <property type="project" value="InterPro"/>
</dbReference>